<keyword evidence="2" id="KW-1185">Reference proteome</keyword>
<name>A0ACB6S897_9PLEO</name>
<sequence>MAPSKRKQPASPISSRAKRAYLSNSPQSSSSDLPPTASPSSLQTPEDVRPPGHVRSTRHASPPPELSNTATTRQTRSSESNDNAGAHHPETTGNLPIPNPLLDWLETHARSSAAKQRSIERLPAAGSEYKNTGTVSFAEKLPKARHEDTSRGKAGQDQPTVEDDLEGTSSAGQILE</sequence>
<gene>
    <name evidence="1" type="ORF">BU25DRAFT_254599</name>
</gene>
<accession>A0ACB6S897</accession>
<reference evidence="1" key="1">
    <citation type="journal article" date="2020" name="Stud. Mycol.">
        <title>101 Dothideomycetes genomes: a test case for predicting lifestyles and emergence of pathogens.</title>
        <authorList>
            <person name="Haridas S."/>
            <person name="Albert R."/>
            <person name="Binder M."/>
            <person name="Bloem J."/>
            <person name="Labutti K."/>
            <person name="Salamov A."/>
            <person name="Andreopoulos B."/>
            <person name="Baker S."/>
            <person name="Barry K."/>
            <person name="Bills G."/>
            <person name="Bluhm B."/>
            <person name="Cannon C."/>
            <person name="Castanera R."/>
            <person name="Culley D."/>
            <person name="Daum C."/>
            <person name="Ezra D."/>
            <person name="Gonzalez J."/>
            <person name="Henrissat B."/>
            <person name="Kuo A."/>
            <person name="Liang C."/>
            <person name="Lipzen A."/>
            <person name="Lutzoni F."/>
            <person name="Magnuson J."/>
            <person name="Mondo S."/>
            <person name="Nolan M."/>
            <person name="Ohm R."/>
            <person name="Pangilinan J."/>
            <person name="Park H.-J."/>
            <person name="Ramirez L."/>
            <person name="Alfaro M."/>
            <person name="Sun H."/>
            <person name="Tritt A."/>
            <person name="Yoshinaga Y."/>
            <person name="Zwiers L.-H."/>
            <person name="Turgeon B."/>
            <person name="Goodwin S."/>
            <person name="Spatafora J."/>
            <person name="Crous P."/>
            <person name="Grigoriev I."/>
        </authorList>
    </citation>
    <scope>NUCLEOTIDE SEQUENCE</scope>
    <source>
        <strain evidence="1">CBS 525.71</strain>
    </source>
</reference>
<proteinExistence type="predicted"/>
<evidence type="ECO:0000313" key="2">
    <source>
        <dbReference type="Proteomes" id="UP000799754"/>
    </source>
</evidence>
<dbReference type="EMBL" id="MU006707">
    <property type="protein sequence ID" value="KAF2630227.1"/>
    <property type="molecule type" value="Genomic_DNA"/>
</dbReference>
<comment type="caution">
    <text evidence="1">The sequence shown here is derived from an EMBL/GenBank/DDBJ whole genome shotgun (WGS) entry which is preliminary data.</text>
</comment>
<protein>
    <submittedName>
        <fullName evidence="1">Uncharacterized protein</fullName>
    </submittedName>
</protein>
<dbReference type="Proteomes" id="UP000799754">
    <property type="component" value="Unassembled WGS sequence"/>
</dbReference>
<organism evidence="1 2">
    <name type="scientific">Macroventuria anomochaeta</name>
    <dbReference type="NCBI Taxonomy" id="301207"/>
    <lineage>
        <taxon>Eukaryota</taxon>
        <taxon>Fungi</taxon>
        <taxon>Dikarya</taxon>
        <taxon>Ascomycota</taxon>
        <taxon>Pezizomycotina</taxon>
        <taxon>Dothideomycetes</taxon>
        <taxon>Pleosporomycetidae</taxon>
        <taxon>Pleosporales</taxon>
        <taxon>Pleosporineae</taxon>
        <taxon>Didymellaceae</taxon>
        <taxon>Macroventuria</taxon>
    </lineage>
</organism>
<evidence type="ECO:0000313" key="1">
    <source>
        <dbReference type="EMBL" id="KAF2630227.1"/>
    </source>
</evidence>